<sequence length="17" mass="2036">MPNMTKSISKYNRNHKS</sequence>
<organism evidence="1">
    <name type="scientific">Arundo donax</name>
    <name type="common">Giant reed</name>
    <name type="synonym">Donax arundinaceus</name>
    <dbReference type="NCBI Taxonomy" id="35708"/>
    <lineage>
        <taxon>Eukaryota</taxon>
        <taxon>Viridiplantae</taxon>
        <taxon>Streptophyta</taxon>
        <taxon>Embryophyta</taxon>
        <taxon>Tracheophyta</taxon>
        <taxon>Spermatophyta</taxon>
        <taxon>Magnoliopsida</taxon>
        <taxon>Liliopsida</taxon>
        <taxon>Poales</taxon>
        <taxon>Poaceae</taxon>
        <taxon>PACMAD clade</taxon>
        <taxon>Arundinoideae</taxon>
        <taxon>Arundineae</taxon>
        <taxon>Arundo</taxon>
    </lineage>
</organism>
<reference evidence="1" key="2">
    <citation type="journal article" date="2015" name="Data Brief">
        <title>Shoot transcriptome of the giant reed, Arundo donax.</title>
        <authorList>
            <person name="Barrero R.A."/>
            <person name="Guerrero F.D."/>
            <person name="Moolhuijzen P."/>
            <person name="Goolsby J.A."/>
            <person name="Tidwell J."/>
            <person name="Bellgard S.E."/>
            <person name="Bellgard M.I."/>
        </authorList>
    </citation>
    <scope>NUCLEOTIDE SEQUENCE</scope>
    <source>
        <tissue evidence="1">Shoot tissue taken approximately 20 cm above the soil surface</tissue>
    </source>
</reference>
<accession>A0A0A8ZIK0</accession>
<evidence type="ECO:0000313" key="1">
    <source>
        <dbReference type="EMBL" id="JAD34687.1"/>
    </source>
</evidence>
<protein>
    <submittedName>
        <fullName evidence="1">Uncharacterized protein</fullName>
    </submittedName>
</protein>
<dbReference type="AlphaFoldDB" id="A0A0A8ZIK0"/>
<dbReference type="EMBL" id="GBRH01263208">
    <property type="protein sequence ID" value="JAD34687.1"/>
    <property type="molecule type" value="Transcribed_RNA"/>
</dbReference>
<name>A0A0A8ZIK0_ARUDO</name>
<reference evidence="1" key="1">
    <citation type="submission" date="2014-09" db="EMBL/GenBank/DDBJ databases">
        <authorList>
            <person name="Magalhaes I.L.F."/>
            <person name="Oliveira U."/>
            <person name="Santos F.R."/>
            <person name="Vidigal T.H.D.A."/>
            <person name="Brescovit A.D."/>
            <person name="Santos A.J."/>
        </authorList>
    </citation>
    <scope>NUCLEOTIDE SEQUENCE</scope>
    <source>
        <tissue evidence="1">Shoot tissue taken approximately 20 cm above the soil surface</tissue>
    </source>
</reference>
<proteinExistence type="predicted"/>